<dbReference type="InterPro" id="IPR041802">
    <property type="entry name" value="MPP_YfcE"/>
</dbReference>
<evidence type="ECO:0000256" key="2">
    <source>
        <dbReference type="RuleBase" id="RU362039"/>
    </source>
</evidence>
<dbReference type="AlphaFoldDB" id="A0A1H1V4E2"/>
<dbReference type="CDD" id="cd00841">
    <property type="entry name" value="MPP_YfcE"/>
    <property type="match status" value="1"/>
</dbReference>
<gene>
    <name evidence="4" type="ORF">SAMN04489717_3898</name>
</gene>
<feature type="domain" description="Calcineurin-like phosphoesterase" evidence="3">
    <location>
        <begin position="19"/>
        <end position="170"/>
    </location>
</feature>
<dbReference type="InterPro" id="IPR000979">
    <property type="entry name" value="Phosphodiesterase_MJ0936/Vps29"/>
</dbReference>
<dbReference type="GO" id="GO:0046872">
    <property type="term" value="F:metal ion binding"/>
    <property type="evidence" value="ECO:0007669"/>
    <property type="project" value="UniProtKB-KW"/>
</dbReference>
<evidence type="ECO:0000313" key="4">
    <source>
        <dbReference type="EMBL" id="SDS79490.1"/>
    </source>
</evidence>
<proteinExistence type="inferred from homology"/>
<dbReference type="InterPro" id="IPR029052">
    <property type="entry name" value="Metallo-depent_PP-like"/>
</dbReference>
<dbReference type="PANTHER" id="PTHR11124">
    <property type="entry name" value="VACUOLAR SORTING PROTEIN VPS29"/>
    <property type="match status" value="1"/>
</dbReference>
<keyword evidence="2" id="KW-0479">Metal-binding</keyword>
<dbReference type="InterPro" id="IPR024654">
    <property type="entry name" value="Calcineurin-like_PHP_lpxH"/>
</dbReference>
<dbReference type="Gene3D" id="3.60.21.10">
    <property type="match status" value="1"/>
</dbReference>
<dbReference type="GO" id="GO:0016787">
    <property type="term" value="F:hydrolase activity"/>
    <property type="evidence" value="ECO:0007669"/>
    <property type="project" value="UniProtKB-UniRule"/>
</dbReference>
<accession>A0A1H1V4E2</accession>
<organism evidence="4 5">
    <name type="scientific">Actinopolymorpha singaporensis</name>
    <dbReference type="NCBI Taxonomy" id="117157"/>
    <lineage>
        <taxon>Bacteria</taxon>
        <taxon>Bacillati</taxon>
        <taxon>Actinomycetota</taxon>
        <taxon>Actinomycetes</taxon>
        <taxon>Propionibacteriales</taxon>
        <taxon>Actinopolymorphaceae</taxon>
        <taxon>Actinopolymorpha</taxon>
    </lineage>
</organism>
<evidence type="ECO:0000256" key="1">
    <source>
        <dbReference type="ARBA" id="ARBA00008950"/>
    </source>
</evidence>
<comment type="similarity">
    <text evidence="1 2">Belongs to the metallophosphoesterase superfamily. YfcE family.</text>
</comment>
<dbReference type="Proteomes" id="UP000198983">
    <property type="component" value="Chromosome I"/>
</dbReference>
<dbReference type="STRING" id="117157.SAMN04489717_3898"/>
<dbReference type="NCBIfam" id="TIGR00040">
    <property type="entry name" value="yfcE"/>
    <property type="match status" value="1"/>
</dbReference>
<name>A0A1H1V4E2_9ACTN</name>
<dbReference type="SUPFAM" id="SSF56300">
    <property type="entry name" value="Metallo-dependent phosphatases"/>
    <property type="match status" value="1"/>
</dbReference>
<comment type="cofactor">
    <cofactor evidence="2">
        <name>a divalent metal cation</name>
        <dbReference type="ChEBI" id="CHEBI:60240"/>
    </cofactor>
</comment>
<reference evidence="4 5" key="1">
    <citation type="submission" date="2016-10" db="EMBL/GenBank/DDBJ databases">
        <authorList>
            <person name="de Groot N.N."/>
        </authorList>
    </citation>
    <scope>NUCLEOTIDE SEQUENCE [LARGE SCALE GENOMIC DNA]</scope>
    <source>
        <strain evidence="4 5">DSM 22024</strain>
    </source>
</reference>
<evidence type="ECO:0000259" key="3">
    <source>
        <dbReference type="Pfam" id="PF12850"/>
    </source>
</evidence>
<dbReference type="EC" id="3.1.4.-" evidence="2"/>
<protein>
    <recommendedName>
        <fullName evidence="2">Phosphoesterase</fullName>
        <ecNumber evidence="2">3.1.4.-</ecNumber>
    </recommendedName>
</protein>
<dbReference type="EMBL" id="LT629732">
    <property type="protein sequence ID" value="SDS79490.1"/>
    <property type="molecule type" value="Genomic_DNA"/>
</dbReference>
<keyword evidence="5" id="KW-1185">Reference proteome</keyword>
<sequence length="183" mass="19936">MTPPRPTAAGPWWDMMGPMRVVVLSDTHAPRRWKSCPERVAEHLRTADVILHAGDVCTPDVLDELAAFAPVYAVVGNNDGPEVAEWGSGVPEVLETTLAGVRVAMVHDSGQATGRMARMRRRFPNADLVVFGHSHIPLTQTEDGVRIFNPGSPTDRRRQPHGTIGIVVLQRGRVKDASIVPVT</sequence>
<evidence type="ECO:0000313" key="5">
    <source>
        <dbReference type="Proteomes" id="UP000198983"/>
    </source>
</evidence>
<dbReference type="Pfam" id="PF12850">
    <property type="entry name" value="Metallophos_2"/>
    <property type="match status" value="1"/>
</dbReference>